<dbReference type="Pfam" id="PF03476">
    <property type="entry name" value="MOSC_N"/>
    <property type="match status" value="1"/>
</dbReference>
<evidence type="ECO:0000259" key="1">
    <source>
        <dbReference type="PROSITE" id="PS51340"/>
    </source>
</evidence>
<dbReference type="PROSITE" id="PS51340">
    <property type="entry name" value="MOSC"/>
    <property type="match status" value="1"/>
</dbReference>
<dbReference type="Pfam" id="PF03473">
    <property type="entry name" value="MOSC"/>
    <property type="match status" value="1"/>
</dbReference>
<dbReference type="EMBL" id="JBIACK010000001">
    <property type="protein sequence ID" value="MFE8699637.1"/>
    <property type="molecule type" value="Genomic_DNA"/>
</dbReference>
<dbReference type="InterPro" id="IPR011037">
    <property type="entry name" value="Pyrv_Knase-like_insert_dom_sf"/>
</dbReference>
<comment type="caution">
    <text evidence="2">The sequence shown here is derived from an EMBL/GenBank/DDBJ whole genome shotgun (WGS) entry which is preliminary data.</text>
</comment>
<organism evidence="2 3">
    <name type="scientific">Cytobacillus spartinae</name>
    <dbReference type="NCBI Taxonomy" id="3299023"/>
    <lineage>
        <taxon>Bacteria</taxon>
        <taxon>Bacillati</taxon>
        <taxon>Bacillota</taxon>
        <taxon>Bacilli</taxon>
        <taxon>Bacillales</taxon>
        <taxon>Bacillaceae</taxon>
        <taxon>Cytobacillus</taxon>
    </lineage>
</organism>
<gene>
    <name evidence="2" type="ORF">ACFYKX_03250</name>
</gene>
<dbReference type="SUPFAM" id="SSF50800">
    <property type="entry name" value="PK beta-barrel domain-like"/>
    <property type="match status" value="1"/>
</dbReference>
<dbReference type="RefSeq" id="WP_389358001.1">
    <property type="nucleotide sequence ID" value="NZ_JBIACK010000001.1"/>
</dbReference>
<sequence>MVNKVVTGKIHEIIRYPVKSLQGERLRNTNIKEYGLYGDRSHVFIDETKKKKYYMATYNQKLLSYRAEFAGEDKATEYPDVKITAPDGRTFYWHEQACLEEFKQLTGENQLYQKTFTPQHVPIGPIEEEHILILTTSSLKALERKIGTAIDWRSFRPNFIVSLDDDTPFIEDQWFGKTMKIGEVELQIKRHCERCTIVNIEPDTLKANTNILKTIVKDRNNYFGVYASVIKTGKVSVGDEFSII</sequence>
<proteinExistence type="predicted"/>
<dbReference type="InterPro" id="IPR005302">
    <property type="entry name" value="MoCF_Sase_C"/>
</dbReference>
<evidence type="ECO:0000313" key="2">
    <source>
        <dbReference type="EMBL" id="MFE8699637.1"/>
    </source>
</evidence>
<evidence type="ECO:0000313" key="3">
    <source>
        <dbReference type="Proteomes" id="UP001601059"/>
    </source>
</evidence>
<dbReference type="Gene3D" id="2.40.33.20">
    <property type="entry name" value="PK beta-barrel domain-like"/>
    <property type="match status" value="1"/>
</dbReference>
<dbReference type="InterPro" id="IPR005303">
    <property type="entry name" value="MOCOS_middle"/>
</dbReference>
<reference evidence="2 3" key="1">
    <citation type="submission" date="2024-08" db="EMBL/GenBank/DDBJ databases">
        <title>Two novel Cytobacillus novel species.</title>
        <authorList>
            <person name="Liu G."/>
        </authorList>
    </citation>
    <scope>NUCLEOTIDE SEQUENCE [LARGE SCALE GENOMIC DNA]</scope>
    <source>
        <strain evidence="2 3">FJAT-54145</strain>
    </source>
</reference>
<keyword evidence="3" id="KW-1185">Reference proteome</keyword>
<name>A0ABW6K7S5_9BACI</name>
<feature type="domain" description="MOSC" evidence="1">
    <location>
        <begin position="103"/>
        <end position="244"/>
    </location>
</feature>
<accession>A0ABW6K7S5</accession>
<protein>
    <submittedName>
        <fullName evidence="2">MOSC domain-containing protein</fullName>
    </submittedName>
</protein>
<dbReference type="Proteomes" id="UP001601059">
    <property type="component" value="Unassembled WGS sequence"/>
</dbReference>